<evidence type="ECO:0000313" key="2">
    <source>
        <dbReference type="EMBL" id="KEG43675.1"/>
    </source>
</evidence>
<evidence type="ECO:0000313" key="3">
    <source>
        <dbReference type="Proteomes" id="UP000027632"/>
    </source>
</evidence>
<dbReference type="SMART" id="SM00849">
    <property type="entry name" value="Lactamase_B"/>
    <property type="match status" value="1"/>
</dbReference>
<comment type="caution">
    <text evidence="2">The sequence shown here is derived from an EMBL/GenBank/DDBJ whole genome shotgun (WGS) entry which is preliminary data.</text>
</comment>
<dbReference type="PANTHER" id="PTHR42951">
    <property type="entry name" value="METALLO-BETA-LACTAMASE DOMAIN-CONTAINING"/>
    <property type="match status" value="1"/>
</dbReference>
<dbReference type="Proteomes" id="UP000027632">
    <property type="component" value="Unassembled WGS sequence"/>
</dbReference>
<dbReference type="SUPFAM" id="SSF56281">
    <property type="entry name" value="Metallo-hydrolase/oxidoreductase"/>
    <property type="match status" value="1"/>
</dbReference>
<reference evidence="2 3" key="1">
    <citation type="submission" date="2014-04" db="EMBL/GenBank/DDBJ databases">
        <title>Draft genome sequence of the novel Streptomyces griseorubens JSD-1 playing a role in carbon and nitrogen cycle.</title>
        <authorList>
            <consortium name="Shanghai Jiao Tong University"/>
            <person name="Feng H."/>
            <person name="Sun Y."/>
            <person name="Zhi Y."/>
            <person name="Mao L."/>
            <person name="Luo Y."/>
            <person name="Wei X."/>
            <person name="Zhou P."/>
        </authorList>
    </citation>
    <scope>NUCLEOTIDE SEQUENCE [LARGE SCALE GENOMIC DNA]</scope>
    <source>
        <strain evidence="2 3">JSD-1</strain>
    </source>
</reference>
<organism evidence="2 3">
    <name type="scientific">Streptomyces griseorubens</name>
    <dbReference type="NCBI Taxonomy" id="66897"/>
    <lineage>
        <taxon>Bacteria</taxon>
        <taxon>Bacillati</taxon>
        <taxon>Actinomycetota</taxon>
        <taxon>Actinomycetes</taxon>
        <taxon>Kitasatosporales</taxon>
        <taxon>Streptomycetaceae</taxon>
        <taxon>Streptomyces</taxon>
        <taxon>Streptomyces althioticus group</taxon>
    </lineage>
</organism>
<sequence length="241" mass="25416">MDVVELLPRLVMLRFPVGQAYVWRDGPDALTLIDAGPAGSGARIVEAVTSLGTRPEAVRRIVVTHFHEDHAGGAAEVAALTGAEVLAHRLDALHVRGEAPGPPPALEDWELPLHRRALSLLPPGDYERPPRVTELSDGDVLDVGGGARVLHVPGHTWGSIALHLPDEGVLFTGDTVAASPSDGTPIPGVFNLDKRQLTTSCARLADLDTKTTCFGHGDPVLKDAGGKLRAMVDAADGDTDR</sequence>
<dbReference type="InterPro" id="IPR050855">
    <property type="entry name" value="NDM-1-like"/>
</dbReference>
<dbReference type="CDD" id="cd07721">
    <property type="entry name" value="yflN-like_MBL-fold"/>
    <property type="match status" value="1"/>
</dbReference>
<name>A0ABR4TBN4_9ACTN</name>
<keyword evidence="3" id="KW-1185">Reference proteome</keyword>
<gene>
    <name evidence="2" type="ORF">DJ64_17710</name>
</gene>
<dbReference type="EMBL" id="JJMG01000021">
    <property type="protein sequence ID" value="KEG43675.1"/>
    <property type="molecule type" value="Genomic_DNA"/>
</dbReference>
<dbReference type="Pfam" id="PF00753">
    <property type="entry name" value="Lactamase_B"/>
    <property type="match status" value="1"/>
</dbReference>
<protein>
    <submittedName>
        <fullName evidence="2">Metallo-beta-lactamase</fullName>
    </submittedName>
</protein>
<feature type="domain" description="Metallo-beta-lactamase" evidence="1">
    <location>
        <begin position="17"/>
        <end position="216"/>
    </location>
</feature>
<dbReference type="InterPro" id="IPR001279">
    <property type="entry name" value="Metallo-B-lactamas"/>
</dbReference>
<accession>A0ABR4TBN4</accession>
<dbReference type="RefSeq" id="WP_037638236.1">
    <property type="nucleotide sequence ID" value="NZ_KL503830.1"/>
</dbReference>
<dbReference type="InterPro" id="IPR036866">
    <property type="entry name" value="RibonucZ/Hydroxyglut_hydro"/>
</dbReference>
<proteinExistence type="predicted"/>
<evidence type="ECO:0000259" key="1">
    <source>
        <dbReference type="SMART" id="SM00849"/>
    </source>
</evidence>
<dbReference type="Gene3D" id="3.60.15.10">
    <property type="entry name" value="Ribonuclease Z/Hydroxyacylglutathione hydrolase-like"/>
    <property type="match status" value="1"/>
</dbReference>